<keyword evidence="5" id="KW-0812">Transmembrane</keyword>
<dbReference type="EMBL" id="CAUYUE010000017">
    <property type="protein sequence ID" value="CAK0787461.1"/>
    <property type="molecule type" value="Genomic_DNA"/>
</dbReference>
<dbReference type="Proteomes" id="UP001314263">
    <property type="component" value="Unassembled WGS sequence"/>
</dbReference>
<dbReference type="InterPro" id="IPR001841">
    <property type="entry name" value="Znf_RING"/>
</dbReference>
<evidence type="ECO:0000259" key="6">
    <source>
        <dbReference type="PROSITE" id="PS50089"/>
    </source>
</evidence>
<keyword evidence="9" id="KW-1185">Reference proteome</keyword>
<feature type="transmembrane region" description="Helical" evidence="5">
    <location>
        <begin position="259"/>
        <end position="281"/>
    </location>
</feature>
<proteinExistence type="predicted"/>
<evidence type="ECO:0000313" key="9">
    <source>
        <dbReference type="Proteomes" id="UP001314263"/>
    </source>
</evidence>
<dbReference type="Gene3D" id="3.30.40.10">
    <property type="entry name" value="Zinc/RING finger domain, C3HC4 (zinc finger)"/>
    <property type="match status" value="1"/>
</dbReference>
<protein>
    <recommendedName>
        <fullName evidence="10">RING-CH-type domain-containing protein</fullName>
    </recommendedName>
</protein>
<keyword evidence="3" id="KW-0862">Zinc</keyword>
<feature type="domain" description="RING-type" evidence="6">
    <location>
        <begin position="65"/>
        <end position="111"/>
    </location>
</feature>
<dbReference type="GO" id="GO:0008270">
    <property type="term" value="F:zinc ion binding"/>
    <property type="evidence" value="ECO:0007669"/>
    <property type="project" value="UniProtKB-KW"/>
</dbReference>
<dbReference type="InterPro" id="IPR011016">
    <property type="entry name" value="Znf_RING-CH"/>
</dbReference>
<keyword evidence="1" id="KW-0479">Metal-binding</keyword>
<organism evidence="8 9">
    <name type="scientific">Coccomyxa viridis</name>
    <dbReference type="NCBI Taxonomy" id="1274662"/>
    <lineage>
        <taxon>Eukaryota</taxon>
        <taxon>Viridiplantae</taxon>
        <taxon>Chlorophyta</taxon>
        <taxon>core chlorophytes</taxon>
        <taxon>Trebouxiophyceae</taxon>
        <taxon>Trebouxiophyceae incertae sedis</taxon>
        <taxon>Coccomyxaceae</taxon>
        <taxon>Coccomyxa</taxon>
    </lineage>
</organism>
<keyword evidence="5" id="KW-0472">Membrane</keyword>
<evidence type="ECO:0000256" key="1">
    <source>
        <dbReference type="ARBA" id="ARBA00022723"/>
    </source>
</evidence>
<evidence type="ECO:0000313" key="8">
    <source>
        <dbReference type="EMBL" id="CAK0787461.1"/>
    </source>
</evidence>
<dbReference type="PROSITE" id="PS50089">
    <property type="entry name" value="ZF_RING_2"/>
    <property type="match status" value="1"/>
</dbReference>
<dbReference type="InterPro" id="IPR013083">
    <property type="entry name" value="Znf_RING/FYVE/PHD"/>
</dbReference>
<feature type="domain" description="RING-CH-type" evidence="7">
    <location>
        <begin position="57"/>
        <end position="117"/>
    </location>
</feature>
<evidence type="ECO:0000256" key="3">
    <source>
        <dbReference type="ARBA" id="ARBA00022833"/>
    </source>
</evidence>
<dbReference type="AlphaFoldDB" id="A0AAV1ILF5"/>
<dbReference type="InterPro" id="IPR033275">
    <property type="entry name" value="MARCH-like"/>
</dbReference>
<keyword evidence="5" id="KW-1133">Transmembrane helix</keyword>
<dbReference type="Pfam" id="PF12906">
    <property type="entry name" value="RINGv"/>
    <property type="match status" value="1"/>
</dbReference>
<dbReference type="SMART" id="SM00744">
    <property type="entry name" value="RINGv"/>
    <property type="match status" value="1"/>
</dbReference>
<evidence type="ECO:0000259" key="7">
    <source>
        <dbReference type="PROSITE" id="PS51292"/>
    </source>
</evidence>
<accession>A0AAV1ILF5</accession>
<keyword evidence="2 4" id="KW-0863">Zinc-finger</keyword>
<reference evidence="8 9" key="1">
    <citation type="submission" date="2023-10" db="EMBL/GenBank/DDBJ databases">
        <authorList>
            <person name="Maclean D."/>
            <person name="Macfadyen A."/>
        </authorList>
    </citation>
    <scope>NUCLEOTIDE SEQUENCE [LARGE SCALE GENOMIC DNA]</scope>
</reference>
<evidence type="ECO:0000256" key="4">
    <source>
        <dbReference type="PROSITE-ProRule" id="PRU00175"/>
    </source>
</evidence>
<evidence type="ECO:0000256" key="5">
    <source>
        <dbReference type="SAM" id="Phobius"/>
    </source>
</evidence>
<evidence type="ECO:0008006" key="10">
    <source>
        <dbReference type="Google" id="ProtNLM"/>
    </source>
</evidence>
<name>A0AAV1ILF5_9CHLO</name>
<dbReference type="GO" id="GO:0016020">
    <property type="term" value="C:membrane"/>
    <property type="evidence" value="ECO:0007669"/>
    <property type="project" value="TreeGrafter"/>
</dbReference>
<evidence type="ECO:0000256" key="2">
    <source>
        <dbReference type="ARBA" id="ARBA00022771"/>
    </source>
</evidence>
<dbReference type="PANTHER" id="PTHR23012">
    <property type="entry name" value="RING/FYVE/PHD ZINC FINGER DOMAIN-CONTAINING"/>
    <property type="match status" value="1"/>
</dbReference>
<dbReference type="CDD" id="cd16495">
    <property type="entry name" value="RING_CH-C4HC3_MARCH"/>
    <property type="match status" value="1"/>
</dbReference>
<dbReference type="SUPFAM" id="SSF57850">
    <property type="entry name" value="RING/U-box"/>
    <property type="match status" value="1"/>
</dbReference>
<comment type="caution">
    <text evidence="8">The sequence shown here is derived from an EMBL/GenBank/DDBJ whole genome shotgun (WGS) entry which is preliminary data.</text>
</comment>
<dbReference type="GO" id="GO:0004842">
    <property type="term" value="F:ubiquitin-protein transferase activity"/>
    <property type="evidence" value="ECO:0007669"/>
    <property type="project" value="TreeGrafter"/>
</dbReference>
<sequence length="338" mass="36009">MQSITGFAEIHTDLAQSATPSQQHPSSAETKTGFLEVSLDDGIALKQKASSQPASYTVEASLPACRMCLEDASGEALVAPCSCSGSLQWAHSACVQTWINNKGDKLCEICRQPYKGPYRDPPSKPAPVQAGPAAAALRGATLMPQSLVQMAMSHRSEDGDEHTERDGAQSSAAWCLSAVLLFMSLLLLRQAFEPLSRPSEAPRTAVNAGGQNRHMATVPGAPASPLHLNNMTTTVLLLPLGSAAGPGLTDEQVESSGSLLWVAAKVLMFLVPFLLLLRVVTAMREIRLSRRSSGHTADHSFAAILLNMEAGMRDDQFARTPIQLHPAVAHISTPLLPF</sequence>
<dbReference type="PANTHER" id="PTHR23012:SF215">
    <property type="entry name" value="RING_FYVE_PHD ZINC FINGER SUPERFAMILY PROTEIN"/>
    <property type="match status" value="1"/>
</dbReference>
<gene>
    <name evidence="8" type="ORF">CVIRNUC_010681</name>
</gene>
<dbReference type="PROSITE" id="PS51292">
    <property type="entry name" value="ZF_RING_CH"/>
    <property type="match status" value="1"/>
</dbReference>
<dbReference type="GO" id="GO:0016567">
    <property type="term" value="P:protein ubiquitination"/>
    <property type="evidence" value="ECO:0007669"/>
    <property type="project" value="TreeGrafter"/>
</dbReference>